<evidence type="ECO:0000313" key="8">
    <source>
        <dbReference type="Proteomes" id="UP001457282"/>
    </source>
</evidence>
<dbReference type="InterPro" id="IPR058922">
    <property type="entry name" value="WHD_DRP"/>
</dbReference>
<name>A0AAW1XP43_RUBAR</name>
<dbReference type="Gene3D" id="1.10.8.430">
    <property type="entry name" value="Helical domain of apoptotic protease-activating factors"/>
    <property type="match status" value="1"/>
</dbReference>
<evidence type="ECO:0000259" key="5">
    <source>
        <dbReference type="Pfam" id="PF23559"/>
    </source>
</evidence>
<evidence type="ECO:0000256" key="3">
    <source>
        <dbReference type="ARBA" id="ARBA00022821"/>
    </source>
</evidence>
<dbReference type="PRINTS" id="PR00364">
    <property type="entry name" value="DISEASERSIST"/>
</dbReference>
<dbReference type="FunFam" id="1.10.10.10:FF:000322">
    <property type="entry name" value="Probable disease resistance protein At1g63360"/>
    <property type="match status" value="1"/>
</dbReference>
<gene>
    <name evidence="7" type="ORF">M0R45_015095</name>
</gene>
<dbReference type="Gene3D" id="3.80.10.10">
    <property type="entry name" value="Ribonuclease Inhibitor"/>
    <property type="match status" value="2"/>
</dbReference>
<dbReference type="EMBL" id="JBEDUW010000003">
    <property type="protein sequence ID" value="KAK9938349.1"/>
    <property type="molecule type" value="Genomic_DNA"/>
</dbReference>
<evidence type="ECO:0000313" key="7">
    <source>
        <dbReference type="EMBL" id="KAK9938349.1"/>
    </source>
</evidence>
<keyword evidence="3" id="KW-0611">Plant defense</keyword>
<protein>
    <recommendedName>
        <fullName evidence="9">P-loop containing nucleoside triphosphate hydrolase, leucine-rich repeat domain, L</fullName>
    </recommendedName>
</protein>
<dbReference type="GO" id="GO:0006952">
    <property type="term" value="P:defense response"/>
    <property type="evidence" value="ECO:0007669"/>
    <property type="project" value="UniProtKB-KW"/>
</dbReference>
<dbReference type="InterPro" id="IPR042197">
    <property type="entry name" value="Apaf_helical"/>
</dbReference>
<dbReference type="GO" id="GO:0043531">
    <property type="term" value="F:ADP binding"/>
    <property type="evidence" value="ECO:0007669"/>
    <property type="project" value="InterPro"/>
</dbReference>
<organism evidence="7 8">
    <name type="scientific">Rubus argutus</name>
    <name type="common">Southern blackberry</name>
    <dbReference type="NCBI Taxonomy" id="59490"/>
    <lineage>
        <taxon>Eukaryota</taxon>
        <taxon>Viridiplantae</taxon>
        <taxon>Streptophyta</taxon>
        <taxon>Embryophyta</taxon>
        <taxon>Tracheophyta</taxon>
        <taxon>Spermatophyta</taxon>
        <taxon>Magnoliopsida</taxon>
        <taxon>eudicotyledons</taxon>
        <taxon>Gunneridae</taxon>
        <taxon>Pentapetalae</taxon>
        <taxon>rosids</taxon>
        <taxon>fabids</taxon>
        <taxon>Rosales</taxon>
        <taxon>Rosaceae</taxon>
        <taxon>Rosoideae</taxon>
        <taxon>Rosoideae incertae sedis</taxon>
        <taxon>Rubus</taxon>
    </lineage>
</organism>
<dbReference type="Pfam" id="PF00931">
    <property type="entry name" value="NB-ARC"/>
    <property type="match status" value="1"/>
</dbReference>
<dbReference type="PANTHER" id="PTHR36766">
    <property type="entry name" value="PLANT BROAD-SPECTRUM MILDEW RESISTANCE PROTEIN RPW8"/>
    <property type="match status" value="1"/>
</dbReference>
<dbReference type="Pfam" id="PF25019">
    <property type="entry name" value="LRR_R13L1-DRL21"/>
    <property type="match status" value="1"/>
</dbReference>
<feature type="domain" description="R13L1/DRL21-like LRR repeat region" evidence="6">
    <location>
        <begin position="473"/>
        <end position="596"/>
    </location>
</feature>
<evidence type="ECO:0000256" key="2">
    <source>
        <dbReference type="ARBA" id="ARBA00022737"/>
    </source>
</evidence>
<dbReference type="InterPro" id="IPR056789">
    <property type="entry name" value="LRR_R13L1-DRL21"/>
</dbReference>
<dbReference type="InterPro" id="IPR027417">
    <property type="entry name" value="P-loop_NTPase"/>
</dbReference>
<dbReference type="PROSITE" id="PS51450">
    <property type="entry name" value="LRR"/>
    <property type="match status" value="1"/>
</dbReference>
<dbReference type="PANTHER" id="PTHR36766:SF51">
    <property type="entry name" value="DISEASE RESISTANCE RPP13-LIKE PROTEIN 1"/>
    <property type="match status" value="1"/>
</dbReference>
<dbReference type="InterPro" id="IPR036388">
    <property type="entry name" value="WH-like_DNA-bd_sf"/>
</dbReference>
<sequence length="699" mass="79155">MYSTTLQLNSFPQRDGVCVSDDFDLLRVATAILESVTSANVKEYKELNAVQDKLSKELAGKKFFIVLDDVWNTCKYNQWTTLQSSFHVGAAGSKIIVTTRDANVAMMMGDTNPYNLGKIPEDDCWKIFEHHALLNNRPQNVDLLKEKVTSKCNGLPLAAKTLGGLLRCKGVDQWDEVLDHKMWNLSEETDILPALKLSYHYLPSNLKRCFTYCAILPNDYEFGEKQLILLWMAEGLLQQKPEEKKQMEDLGSDCFQELVSRSLFQKSSKGNSQYIMHDLITDLARWAAGKTCSRLEDKPNYDLPKSRHSSYIPAWYDGVKKLEVYSEVVRLRTFLRLSDSAPYGYLAPKVTSDLLPKLQYLRVLSFYGYQITQLPDTIGKLKHLRYLDLSYNYEITSLPDSISSLCNLQTLILERCNKLKALPTNMSNLINLRHLNNSGVPSLEQMPPQLGRLTNLQTLPNFVVGKGSGSGVREIGSLSHLQGTLRLSKLENVINAEDARSASLQRKERLEALFLEWSDSSVSTEIAAHVLDKLQPHTKLKELTITGYAGLRFSTWIGDPSFSNMVRVRLQGCNHCQFLPPFGRLPCLKELHIQGMDAVESVGPEFYGECNLPFQALETLEFEKLKIWKEWSSCQQDEGIGVFSCLKMLSIRDCPKLEGNLPEKLDSLTMLQISGCEELVVSISNYNQLHESDIKIASW</sequence>
<feature type="domain" description="Disease resistance protein winged helix" evidence="5">
    <location>
        <begin position="215"/>
        <end position="284"/>
    </location>
</feature>
<accession>A0AAW1XP43</accession>
<proteinExistence type="predicted"/>
<dbReference type="Gene3D" id="1.10.10.10">
    <property type="entry name" value="Winged helix-like DNA-binding domain superfamily/Winged helix DNA-binding domain"/>
    <property type="match status" value="1"/>
</dbReference>
<comment type="caution">
    <text evidence="7">The sequence shown here is derived from an EMBL/GenBank/DDBJ whole genome shotgun (WGS) entry which is preliminary data.</text>
</comment>
<dbReference type="Pfam" id="PF23559">
    <property type="entry name" value="WHD_DRP"/>
    <property type="match status" value="1"/>
</dbReference>
<evidence type="ECO:0000259" key="6">
    <source>
        <dbReference type="Pfam" id="PF25019"/>
    </source>
</evidence>
<dbReference type="InterPro" id="IPR032675">
    <property type="entry name" value="LRR_dom_sf"/>
</dbReference>
<dbReference type="SUPFAM" id="SSF52058">
    <property type="entry name" value="L domain-like"/>
    <property type="match status" value="1"/>
</dbReference>
<dbReference type="InterPro" id="IPR001611">
    <property type="entry name" value="Leu-rich_rpt"/>
</dbReference>
<dbReference type="Proteomes" id="UP001457282">
    <property type="component" value="Unassembled WGS sequence"/>
</dbReference>
<dbReference type="InterPro" id="IPR002182">
    <property type="entry name" value="NB-ARC"/>
</dbReference>
<keyword evidence="2" id="KW-0677">Repeat</keyword>
<dbReference type="SUPFAM" id="SSF52540">
    <property type="entry name" value="P-loop containing nucleoside triphosphate hydrolases"/>
    <property type="match status" value="1"/>
</dbReference>
<dbReference type="Pfam" id="PF13855">
    <property type="entry name" value="LRR_8"/>
    <property type="match status" value="1"/>
</dbReference>
<reference evidence="7 8" key="1">
    <citation type="journal article" date="2023" name="G3 (Bethesda)">
        <title>A chromosome-length genome assembly and annotation of blackberry (Rubus argutus, cv. 'Hillquist').</title>
        <authorList>
            <person name="Bruna T."/>
            <person name="Aryal R."/>
            <person name="Dudchenko O."/>
            <person name="Sargent D.J."/>
            <person name="Mead D."/>
            <person name="Buti M."/>
            <person name="Cavallini A."/>
            <person name="Hytonen T."/>
            <person name="Andres J."/>
            <person name="Pham M."/>
            <person name="Weisz D."/>
            <person name="Mascagni F."/>
            <person name="Usai G."/>
            <person name="Natali L."/>
            <person name="Bassil N."/>
            <person name="Fernandez G.E."/>
            <person name="Lomsadze A."/>
            <person name="Armour M."/>
            <person name="Olukolu B."/>
            <person name="Poorten T."/>
            <person name="Britton C."/>
            <person name="Davik J."/>
            <person name="Ashrafi H."/>
            <person name="Aiden E.L."/>
            <person name="Borodovsky M."/>
            <person name="Worthington M."/>
        </authorList>
    </citation>
    <scope>NUCLEOTIDE SEQUENCE [LARGE SCALE GENOMIC DNA]</scope>
    <source>
        <strain evidence="7">PI 553951</strain>
    </source>
</reference>
<dbReference type="Gene3D" id="3.40.50.300">
    <property type="entry name" value="P-loop containing nucleotide triphosphate hydrolases"/>
    <property type="match status" value="1"/>
</dbReference>
<keyword evidence="1" id="KW-0433">Leucine-rich repeat</keyword>
<evidence type="ECO:0008006" key="9">
    <source>
        <dbReference type="Google" id="ProtNLM"/>
    </source>
</evidence>
<feature type="domain" description="NB-ARC" evidence="4">
    <location>
        <begin position="10"/>
        <end position="133"/>
    </location>
</feature>
<evidence type="ECO:0000256" key="1">
    <source>
        <dbReference type="ARBA" id="ARBA00022614"/>
    </source>
</evidence>
<keyword evidence="8" id="KW-1185">Reference proteome</keyword>
<evidence type="ECO:0000259" key="4">
    <source>
        <dbReference type="Pfam" id="PF00931"/>
    </source>
</evidence>
<dbReference type="AlphaFoldDB" id="A0AAW1XP43"/>